<keyword evidence="2" id="KW-1185">Reference proteome</keyword>
<dbReference type="Gene3D" id="3.30.420.10">
    <property type="entry name" value="Ribonuclease H-like superfamily/Ribonuclease H"/>
    <property type="match status" value="1"/>
</dbReference>
<dbReference type="PANTHER" id="PTHR47326">
    <property type="entry name" value="TRANSPOSABLE ELEMENT TC3 TRANSPOSASE-LIKE PROTEIN"/>
    <property type="match status" value="1"/>
</dbReference>
<evidence type="ECO:0000313" key="1">
    <source>
        <dbReference type="EMBL" id="GBM35781.1"/>
    </source>
</evidence>
<evidence type="ECO:0000313" key="2">
    <source>
        <dbReference type="Proteomes" id="UP000499080"/>
    </source>
</evidence>
<organism evidence="1 2">
    <name type="scientific">Araneus ventricosus</name>
    <name type="common">Orbweaver spider</name>
    <name type="synonym">Epeira ventricosa</name>
    <dbReference type="NCBI Taxonomy" id="182803"/>
    <lineage>
        <taxon>Eukaryota</taxon>
        <taxon>Metazoa</taxon>
        <taxon>Ecdysozoa</taxon>
        <taxon>Arthropoda</taxon>
        <taxon>Chelicerata</taxon>
        <taxon>Arachnida</taxon>
        <taxon>Araneae</taxon>
        <taxon>Araneomorphae</taxon>
        <taxon>Entelegynae</taxon>
        <taxon>Araneoidea</taxon>
        <taxon>Araneidae</taxon>
        <taxon>Araneus</taxon>
    </lineage>
</organism>
<protein>
    <submittedName>
        <fullName evidence="1">Uncharacterized protein</fullName>
    </submittedName>
</protein>
<proteinExistence type="predicted"/>
<dbReference type="InterPro" id="IPR036397">
    <property type="entry name" value="RNaseH_sf"/>
</dbReference>
<dbReference type="AlphaFoldDB" id="A0A4Y2F3U6"/>
<dbReference type="OrthoDB" id="90530at2759"/>
<name>A0A4Y2F3U6_ARAVE</name>
<dbReference type="GO" id="GO:0003676">
    <property type="term" value="F:nucleic acid binding"/>
    <property type="evidence" value="ECO:0007669"/>
    <property type="project" value="InterPro"/>
</dbReference>
<reference evidence="1 2" key="1">
    <citation type="journal article" date="2019" name="Sci. Rep.">
        <title>Orb-weaving spider Araneus ventricosus genome elucidates the spidroin gene catalogue.</title>
        <authorList>
            <person name="Kono N."/>
            <person name="Nakamura H."/>
            <person name="Ohtoshi R."/>
            <person name="Moran D.A.P."/>
            <person name="Shinohara A."/>
            <person name="Yoshida Y."/>
            <person name="Fujiwara M."/>
            <person name="Mori M."/>
            <person name="Tomita M."/>
            <person name="Arakawa K."/>
        </authorList>
    </citation>
    <scope>NUCLEOTIDE SEQUENCE [LARGE SCALE GENOMIC DNA]</scope>
</reference>
<dbReference type="EMBL" id="BGPR01000793">
    <property type="protein sequence ID" value="GBM35781.1"/>
    <property type="molecule type" value="Genomic_DNA"/>
</dbReference>
<dbReference type="PANTHER" id="PTHR47326:SF1">
    <property type="entry name" value="HTH PSQ-TYPE DOMAIN-CONTAINING PROTEIN"/>
    <property type="match status" value="1"/>
</dbReference>
<comment type="caution">
    <text evidence="1">The sequence shown here is derived from an EMBL/GenBank/DDBJ whole genome shotgun (WGS) entry which is preliminary data.</text>
</comment>
<gene>
    <name evidence="1" type="ORF">AVEN_108974_2</name>
</gene>
<sequence length="230" mass="26306">MSLHGKLAASSFHGDFEAFVNLLQACTLVKTNLWQACTLLMTNLWQACCKLKLLSGNGELNYVEDLSDIAITGKDISSFGMSRPRRIEEIINDLIQKLPYDTEELQHLLKDLPLSYLRNIWFQHDGASPHKVLSVQQYIRDTVQQHHRVWWLRRMASTFTRPEPIVLFSVGIHQTASVCNPPPTLQELRNRIPDACASVSHAMLHKVQREVQSSVQMCNVAEGHHFEHDR</sequence>
<accession>A0A4Y2F3U6</accession>
<dbReference type="Proteomes" id="UP000499080">
    <property type="component" value="Unassembled WGS sequence"/>
</dbReference>